<name>A0ACB9NL60_BAUVA</name>
<sequence length="1016" mass="112013">MQAVGRLGSYISRGVYTVSGPFHPFGGAVDIVVVEQQDGSFKSSPWYVRFGKFQGVLKAKEKVVNISVNGVEANFHMYLDSKGEAYFLREMDADEGDSTISIYPSSSSDETESRPQDNKRFKSQSCNFDSDKSNSVARDKIVGRTNSRRSRILGLVFGRKSMKGDVDNNCQKKMDDSNVHRTDSLERAEIAANLLEVRWSTNLAGRKMSRKDSNRIRESSSLRDFKENGGLDDHREVPTGLSDQKGVNLSFLSTPDEVIGTFVASEESCAEGKPKVIAQVPTEIDQYIGDNADSEHGINLKVISHVTASDLQVACLVPEARNEKQLNGEEVSGVSIVDIPGYGISDEEISSDKVRSLVYCKTSEASVVAMNCSGEQTHGVLYLANGVSGQVHVHAEVLHATTVLLPEDAQAEEVTENVDLGMPAVEASENYSQKTDCSPSGMEDPPALPKNQTVNVDLGLCSVEKVLSNYVATTSSHSSLGNRALDENNTKEEDVPSSLSPSLESDCVLSRATSRPPSTSSEDEHFLFSDLDERRISDGFKGSISPEHVDNEDNFSNVDCTENLNQLIDTNYSLHSSPENSMTESRMTDHEMLTETSSSTVIPRDKVPEQEVGKQEGSLPNMYSHSNSLGHLSYPLSHSLDSKSESKKWTLLGKEDLKFHKSDEDKENHLILEEPVGKDSHISGEFKGNVPNSPIGDPSMPSPLPGGNWRLWPFSLRRSRPGEALLPASSDVKNPSSGSASENTIYPKAEKNEFKPKLTKRMIKAKAPTSEQLASLNLKEGRNVVTFSFCTDMLGKQEVDARIYLWKWNTRIVISDVDGTITKSDVLGQFMPLVGVDWSQTGVAHLYSAIKENGYQLLFLSARAISQAYHTRRFLFNLKQDGKALPDGPVVISPNGLFPSLYREVIRRAPHEFKISCLADIRALFPSECNPFYAGFGNRHTDEISYLKVGIPKGKIFTINPKGEVAVNRCLDTKSYTSLHALVNGMFPPTSSSEQPMQEDFNSWNFWKLPPPIIDV</sequence>
<organism evidence="1 2">
    <name type="scientific">Bauhinia variegata</name>
    <name type="common">Purple orchid tree</name>
    <name type="synonym">Phanera variegata</name>
    <dbReference type="NCBI Taxonomy" id="167791"/>
    <lineage>
        <taxon>Eukaryota</taxon>
        <taxon>Viridiplantae</taxon>
        <taxon>Streptophyta</taxon>
        <taxon>Embryophyta</taxon>
        <taxon>Tracheophyta</taxon>
        <taxon>Spermatophyta</taxon>
        <taxon>Magnoliopsida</taxon>
        <taxon>eudicotyledons</taxon>
        <taxon>Gunneridae</taxon>
        <taxon>Pentapetalae</taxon>
        <taxon>rosids</taxon>
        <taxon>fabids</taxon>
        <taxon>Fabales</taxon>
        <taxon>Fabaceae</taxon>
        <taxon>Cercidoideae</taxon>
        <taxon>Cercideae</taxon>
        <taxon>Bauhiniinae</taxon>
        <taxon>Bauhinia</taxon>
    </lineage>
</organism>
<dbReference type="Proteomes" id="UP000828941">
    <property type="component" value="Chromosome 6"/>
</dbReference>
<dbReference type="EMBL" id="CM039431">
    <property type="protein sequence ID" value="KAI4336967.1"/>
    <property type="molecule type" value="Genomic_DNA"/>
</dbReference>
<reference evidence="1 2" key="1">
    <citation type="journal article" date="2022" name="DNA Res.">
        <title>Chromosomal-level genome assembly of the orchid tree Bauhinia variegata (Leguminosae; Cercidoideae) supports the allotetraploid origin hypothesis of Bauhinia.</title>
        <authorList>
            <person name="Zhong Y."/>
            <person name="Chen Y."/>
            <person name="Zheng D."/>
            <person name="Pang J."/>
            <person name="Liu Y."/>
            <person name="Luo S."/>
            <person name="Meng S."/>
            <person name="Qian L."/>
            <person name="Wei D."/>
            <person name="Dai S."/>
            <person name="Zhou R."/>
        </authorList>
    </citation>
    <scope>NUCLEOTIDE SEQUENCE [LARGE SCALE GENOMIC DNA]</scope>
    <source>
        <strain evidence="1">BV-YZ2020</strain>
    </source>
</reference>
<protein>
    <submittedName>
        <fullName evidence="1">Uncharacterized protein</fullName>
    </submittedName>
</protein>
<evidence type="ECO:0000313" key="1">
    <source>
        <dbReference type="EMBL" id="KAI4336967.1"/>
    </source>
</evidence>
<gene>
    <name evidence="1" type="ORF">L6164_015432</name>
</gene>
<evidence type="ECO:0000313" key="2">
    <source>
        <dbReference type="Proteomes" id="UP000828941"/>
    </source>
</evidence>
<keyword evidence="2" id="KW-1185">Reference proteome</keyword>
<comment type="caution">
    <text evidence="1">The sequence shown here is derived from an EMBL/GenBank/DDBJ whole genome shotgun (WGS) entry which is preliminary data.</text>
</comment>
<accession>A0ACB9NL60</accession>
<proteinExistence type="predicted"/>